<name>A0AAX6ERJ9_IRIPA</name>
<dbReference type="SUPFAM" id="SSF55729">
    <property type="entry name" value="Acyl-CoA N-acyltransferases (Nat)"/>
    <property type="match status" value="1"/>
</dbReference>
<evidence type="ECO:0000313" key="2">
    <source>
        <dbReference type="EMBL" id="KAJ6806459.1"/>
    </source>
</evidence>
<proteinExistence type="predicted"/>
<dbReference type="Proteomes" id="UP001140949">
    <property type="component" value="Unassembled WGS sequence"/>
</dbReference>
<dbReference type="GO" id="GO:0016747">
    <property type="term" value="F:acyltransferase activity, transferring groups other than amino-acyl groups"/>
    <property type="evidence" value="ECO:0007669"/>
    <property type="project" value="InterPro"/>
</dbReference>
<dbReference type="PANTHER" id="PTHR47426">
    <property type="entry name" value="ACYL-COA N-ACYLTRANSFERASES (NAT) SUPERFAMILY PROTEIN"/>
    <property type="match status" value="1"/>
</dbReference>
<comment type="caution">
    <text evidence="2">The sequence shown here is derived from an EMBL/GenBank/DDBJ whole genome shotgun (WGS) entry which is preliminary data.</text>
</comment>
<gene>
    <name evidence="2" type="ORF">M6B38_174610</name>
</gene>
<accession>A0AAX6ERJ9</accession>
<evidence type="ECO:0000313" key="3">
    <source>
        <dbReference type="Proteomes" id="UP001140949"/>
    </source>
</evidence>
<dbReference type="EMBL" id="JANAVB010034617">
    <property type="protein sequence ID" value="KAJ6806459.1"/>
    <property type="molecule type" value="Genomic_DNA"/>
</dbReference>
<dbReference type="InterPro" id="IPR000182">
    <property type="entry name" value="GNAT_dom"/>
</dbReference>
<evidence type="ECO:0000259" key="1">
    <source>
        <dbReference type="PROSITE" id="PS51186"/>
    </source>
</evidence>
<sequence length="308" mass="35035">MSLKGGSFVPQFQIESGRKQRIVTGSRRGGRAPVLCLSRISSPSWESSILSFSRWKTVEVQCKDKLQHLRQPTVPGSSIPRHPELAFDRLQPCDEELHKGEKRAFGRFVARSALLDEEYWTAAWLRAEAHWESVSYMRHIESYKRKFADQEFYDLKRRCAGRDGNSLKCMCIVAVKKEDPNIRRTVLNSVVGTLDLSIRQFVPGETFPGVLRKASSILVSHEVCDAHRYAYIANVCVSKFARRRGIASNMLYLATEIATSSGMKQLFVHVNVENQPAQDLYKKTGFEVVGDAFCPRSKDQRLLMSMEL</sequence>
<dbReference type="AlphaFoldDB" id="A0AAX6ERJ9"/>
<dbReference type="CDD" id="cd04301">
    <property type="entry name" value="NAT_SF"/>
    <property type="match status" value="1"/>
</dbReference>
<protein>
    <recommendedName>
        <fullName evidence="1">N-acetyltransferase domain-containing protein</fullName>
    </recommendedName>
</protein>
<reference evidence="2" key="1">
    <citation type="journal article" date="2023" name="GigaByte">
        <title>Genome assembly of the bearded iris, Iris pallida Lam.</title>
        <authorList>
            <person name="Bruccoleri R.E."/>
            <person name="Oakeley E.J."/>
            <person name="Faust A.M.E."/>
            <person name="Altorfer M."/>
            <person name="Dessus-Babus S."/>
            <person name="Burckhardt D."/>
            <person name="Oertli M."/>
            <person name="Naumann U."/>
            <person name="Petersen F."/>
            <person name="Wong J."/>
        </authorList>
    </citation>
    <scope>NUCLEOTIDE SEQUENCE</scope>
    <source>
        <strain evidence="2">GSM-AAB239-AS_SAM_17_03QT</strain>
    </source>
</reference>
<dbReference type="PROSITE" id="PS51186">
    <property type="entry name" value="GNAT"/>
    <property type="match status" value="1"/>
</dbReference>
<dbReference type="PANTHER" id="PTHR47426:SF4">
    <property type="entry name" value="N-ACETYLTRANSFERASE DOMAIN-CONTAINING PROTEIN"/>
    <property type="match status" value="1"/>
</dbReference>
<dbReference type="Pfam" id="PF00583">
    <property type="entry name" value="Acetyltransf_1"/>
    <property type="match status" value="1"/>
</dbReference>
<reference evidence="2" key="2">
    <citation type="submission" date="2023-04" db="EMBL/GenBank/DDBJ databases">
        <authorList>
            <person name="Bruccoleri R.E."/>
            <person name="Oakeley E.J."/>
            <person name="Faust A.-M."/>
            <person name="Dessus-Babus S."/>
            <person name="Altorfer M."/>
            <person name="Burckhardt D."/>
            <person name="Oertli M."/>
            <person name="Naumann U."/>
            <person name="Petersen F."/>
            <person name="Wong J."/>
        </authorList>
    </citation>
    <scope>NUCLEOTIDE SEQUENCE</scope>
    <source>
        <strain evidence="2">GSM-AAB239-AS_SAM_17_03QT</strain>
        <tissue evidence="2">Leaf</tissue>
    </source>
</reference>
<feature type="domain" description="N-acetyltransferase" evidence="1">
    <location>
        <begin position="170"/>
        <end position="308"/>
    </location>
</feature>
<organism evidence="2 3">
    <name type="scientific">Iris pallida</name>
    <name type="common">Sweet iris</name>
    <dbReference type="NCBI Taxonomy" id="29817"/>
    <lineage>
        <taxon>Eukaryota</taxon>
        <taxon>Viridiplantae</taxon>
        <taxon>Streptophyta</taxon>
        <taxon>Embryophyta</taxon>
        <taxon>Tracheophyta</taxon>
        <taxon>Spermatophyta</taxon>
        <taxon>Magnoliopsida</taxon>
        <taxon>Liliopsida</taxon>
        <taxon>Asparagales</taxon>
        <taxon>Iridaceae</taxon>
        <taxon>Iridoideae</taxon>
        <taxon>Irideae</taxon>
        <taxon>Iris</taxon>
    </lineage>
</organism>
<dbReference type="Gene3D" id="3.40.630.30">
    <property type="match status" value="1"/>
</dbReference>
<dbReference type="InterPro" id="IPR016181">
    <property type="entry name" value="Acyl_CoA_acyltransferase"/>
</dbReference>
<keyword evidence="3" id="KW-1185">Reference proteome</keyword>